<organism evidence="5 6">
    <name type="scientific">Aphis craccivora</name>
    <name type="common">Cowpea aphid</name>
    <dbReference type="NCBI Taxonomy" id="307492"/>
    <lineage>
        <taxon>Eukaryota</taxon>
        <taxon>Metazoa</taxon>
        <taxon>Ecdysozoa</taxon>
        <taxon>Arthropoda</taxon>
        <taxon>Hexapoda</taxon>
        <taxon>Insecta</taxon>
        <taxon>Pterygota</taxon>
        <taxon>Neoptera</taxon>
        <taxon>Paraneoptera</taxon>
        <taxon>Hemiptera</taxon>
        <taxon>Sternorrhyncha</taxon>
        <taxon>Aphidomorpha</taxon>
        <taxon>Aphidoidea</taxon>
        <taxon>Aphididae</taxon>
        <taxon>Aphidini</taxon>
        <taxon>Aphis</taxon>
        <taxon>Aphis</taxon>
    </lineage>
</organism>
<comment type="caution">
    <text evidence="5">The sequence shown here is derived from an EMBL/GenBank/DDBJ whole genome shotgun (WGS) entry which is preliminary data.</text>
</comment>
<dbReference type="InterPro" id="IPR048367">
    <property type="entry name" value="TNP-like_RNaseH_C"/>
</dbReference>
<dbReference type="Proteomes" id="UP000478052">
    <property type="component" value="Unassembled WGS sequence"/>
</dbReference>
<evidence type="ECO:0000259" key="3">
    <source>
        <dbReference type="Pfam" id="PF21788"/>
    </source>
</evidence>
<dbReference type="Pfam" id="PF21789">
    <property type="entry name" value="TNP-like_RNaseH_C"/>
    <property type="match status" value="1"/>
</dbReference>
<feature type="domain" description="THAP9-like helix-turn-helix" evidence="1">
    <location>
        <begin position="201"/>
        <end position="245"/>
    </location>
</feature>
<evidence type="ECO:0008006" key="7">
    <source>
        <dbReference type="Google" id="ProtNLM"/>
    </source>
</evidence>
<dbReference type="InterPro" id="IPR048366">
    <property type="entry name" value="TNP-like_GBD"/>
</dbReference>
<feature type="domain" description="Transposable element P transposase-like RNase H C-terminal" evidence="4">
    <location>
        <begin position="593"/>
        <end position="626"/>
    </location>
</feature>
<evidence type="ECO:0000259" key="2">
    <source>
        <dbReference type="Pfam" id="PF21787"/>
    </source>
</evidence>
<evidence type="ECO:0000259" key="1">
    <source>
        <dbReference type="Pfam" id="PF12017"/>
    </source>
</evidence>
<dbReference type="InterPro" id="IPR048365">
    <property type="entry name" value="TNP-like_RNaseH_N"/>
</dbReference>
<feature type="domain" description="Transposable element P transposase-like GTP-binding insertion" evidence="3">
    <location>
        <begin position="408"/>
        <end position="523"/>
    </location>
</feature>
<feature type="non-terminal residue" evidence="5">
    <location>
        <position position="1"/>
    </location>
</feature>
<proteinExistence type="predicted"/>
<gene>
    <name evidence="5" type="ORF">FWK35_00034244</name>
</gene>
<sequence>NLELLNFDEDTLYKRHVCGDHFLASDFVSNARHRLKPFAIPQQYDGKEEDDLHIIPPLHTYTHKKPDQTDTKLLSPESSTSISILELHTPPKTNQVGRMSFPSSETKQFINDVILFPTPIKQKQSEEVKNEIIDTPKKKKLRSTIQNQRKIIKNKRSTICKLRSNLKSYRQELNAHKHLLNKIKYSSKGSKVLTKMQLFHGHRKCWTQAEKNFSIGLFYKSPATYKYLRNKQNIILPGVSTIKKWIGSSKFMPGFNTGFLKQLQLKIETMTNEEKYCVVVFDEMSIKKYLEYSKYLDMVEGFEDLGHKGRTNKIASLAMVFIARGLYSRWKMPITYFLSASSMKHDILSELIIEVVEKLNRIGLSVTAIVCDQGTNNVAALKKLGISKEKPYFNVGTNTIFSIFDVPHIIKNFRNNLLKDDFIYKGQRITFNDIKKTYDIDKSSGTSRALLKITDSHIQPGPFQKMSCKLALQVFSHSVAATMKTCITTGQLTTSTASATADFIEEINRTFDCLNSKKLYTSNPYTCAISEERPGQLNLLLNSKNWCEQLRKTYNGKETRPPCFDGLVQTINAIQMLYIQQQKLGYTFLLTSRLNQDVIENLFSVFRQRGGFNRNPTAKTFRTTFRINILVNLIKSSDASNCYLGYKCFKEFKCNDCTHIFLKADEYFFNEQEFLIFYKSYESNDPEKNVLNKPTEMFTLFIQRAQKIISAYIIQMPETRNLCKMLQKKIKLELFSLLQLEKSCDSHFDYIFNSMFENYYGGEIQHTNVKNITVYI</sequence>
<dbReference type="Pfam" id="PF12017">
    <property type="entry name" value="Tnp_P_element"/>
    <property type="match status" value="1"/>
</dbReference>
<dbReference type="Pfam" id="PF21788">
    <property type="entry name" value="TNP-like_GBD"/>
    <property type="match status" value="1"/>
</dbReference>
<dbReference type="InterPro" id="IPR021896">
    <property type="entry name" value="THAP9-like_HTH"/>
</dbReference>
<feature type="domain" description="Transposable element P transposase-like RNase H" evidence="2">
    <location>
        <begin position="252"/>
        <end position="385"/>
    </location>
</feature>
<name>A0A6G0W107_APHCR</name>
<keyword evidence="6" id="KW-1185">Reference proteome</keyword>
<evidence type="ECO:0000313" key="5">
    <source>
        <dbReference type="EMBL" id="KAF0717771.1"/>
    </source>
</evidence>
<dbReference type="OrthoDB" id="6627544at2759"/>
<evidence type="ECO:0000313" key="6">
    <source>
        <dbReference type="Proteomes" id="UP000478052"/>
    </source>
</evidence>
<accession>A0A6G0W107</accession>
<dbReference type="Pfam" id="PF21787">
    <property type="entry name" value="TNP-like_RNaseH_N"/>
    <property type="match status" value="1"/>
</dbReference>
<dbReference type="AlphaFoldDB" id="A0A6G0W107"/>
<evidence type="ECO:0000259" key="4">
    <source>
        <dbReference type="Pfam" id="PF21789"/>
    </source>
</evidence>
<reference evidence="5 6" key="1">
    <citation type="submission" date="2019-08" db="EMBL/GenBank/DDBJ databases">
        <title>Whole genome of Aphis craccivora.</title>
        <authorList>
            <person name="Voronova N.V."/>
            <person name="Shulinski R.S."/>
            <person name="Bandarenka Y.V."/>
            <person name="Zhorov D.G."/>
            <person name="Warner D."/>
        </authorList>
    </citation>
    <scope>NUCLEOTIDE SEQUENCE [LARGE SCALE GENOMIC DNA]</scope>
    <source>
        <strain evidence="5">180601</strain>
        <tissue evidence="5">Whole Body</tissue>
    </source>
</reference>
<protein>
    <recommendedName>
        <fullName evidence="7">THAP-type domain-containing protein</fullName>
    </recommendedName>
</protein>
<dbReference type="EMBL" id="VUJU01009767">
    <property type="protein sequence ID" value="KAF0717771.1"/>
    <property type="molecule type" value="Genomic_DNA"/>
</dbReference>